<protein>
    <submittedName>
        <fullName evidence="2">Uncharacterized protein</fullName>
    </submittedName>
</protein>
<dbReference type="Proteomes" id="UP000636709">
    <property type="component" value="Unassembled WGS sequence"/>
</dbReference>
<gene>
    <name evidence="2" type="ORF">HU200_038429</name>
</gene>
<evidence type="ECO:0000256" key="1">
    <source>
        <dbReference type="SAM" id="Phobius"/>
    </source>
</evidence>
<feature type="transmembrane region" description="Helical" evidence="1">
    <location>
        <begin position="21"/>
        <end position="41"/>
    </location>
</feature>
<comment type="caution">
    <text evidence="2">The sequence shown here is derived from an EMBL/GenBank/DDBJ whole genome shotgun (WGS) entry which is preliminary data.</text>
</comment>
<evidence type="ECO:0000313" key="2">
    <source>
        <dbReference type="EMBL" id="KAF8694289.1"/>
    </source>
</evidence>
<sequence>MNKQRAGKCCRPVRWMQTSGANVCHLKIVVFVMLGVIYTLWQCKTLFSSL</sequence>
<dbReference type="EMBL" id="JACEFO010001910">
    <property type="protein sequence ID" value="KAF8694289.1"/>
    <property type="molecule type" value="Genomic_DNA"/>
</dbReference>
<name>A0A835EIH4_9POAL</name>
<organism evidence="2 3">
    <name type="scientific">Digitaria exilis</name>
    <dbReference type="NCBI Taxonomy" id="1010633"/>
    <lineage>
        <taxon>Eukaryota</taxon>
        <taxon>Viridiplantae</taxon>
        <taxon>Streptophyta</taxon>
        <taxon>Embryophyta</taxon>
        <taxon>Tracheophyta</taxon>
        <taxon>Spermatophyta</taxon>
        <taxon>Magnoliopsida</taxon>
        <taxon>Liliopsida</taxon>
        <taxon>Poales</taxon>
        <taxon>Poaceae</taxon>
        <taxon>PACMAD clade</taxon>
        <taxon>Panicoideae</taxon>
        <taxon>Panicodae</taxon>
        <taxon>Paniceae</taxon>
        <taxon>Anthephorinae</taxon>
        <taxon>Digitaria</taxon>
    </lineage>
</organism>
<reference evidence="2" key="1">
    <citation type="submission" date="2020-07" db="EMBL/GenBank/DDBJ databases">
        <title>Genome sequence and genetic diversity analysis of an under-domesticated orphan crop, white fonio (Digitaria exilis).</title>
        <authorList>
            <person name="Bennetzen J.L."/>
            <person name="Chen S."/>
            <person name="Ma X."/>
            <person name="Wang X."/>
            <person name="Yssel A.E.J."/>
            <person name="Chaluvadi S.R."/>
            <person name="Johnson M."/>
            <person name="Gangashetty P."/>
            <person name="Hamidou F."/>
            <person name="Sanogo M.D."/>
            <person name="Zwaenepoel A."/>
            <person name="Wallace J."/>
            <person name="Van De Peer Y."/>
            <person name="Van Deynze A."/>
        </authorList>
    </citation>
    <scope>NUCLEOTIDE SEQUENCE</scope>
    <source>
        <tissue evidence="2">Leaves</tissue>
    </source>
</reference>
<keyword evidence="3" id="KW-1185">Reference proteome</keyword>
<keyword evidence="1" id="KW-0812">Transmembrane</keyword>
<evidence type="ECO:0000313" key="3">
    <source>
        <dbReference type="Proteomes" id="UP000636709"/>
    </source>
</evidence>
<keyword evidence="1" id="KW-1133">Transmembrane helix</keyword>
<accession>A0A835EIH4</accession>
<keyword evidence="1" id="KW-0472">Membrane</keyword>
<dbReference type="AlphaFoldDB" id="A0A835EIH4"/>
<proteinExistence type="predicted"/>